<organism evidence="2 3">
    <name type="scientific">Paenibacillus contaminans</name>
    <dbReference type="NCBI Taxonomy" id="450362"/>
    <lineage>
        <taxon>Bacteria</taxon>
        <taxon>Bacillati</taxon>
        <taxon>Bacillota</taxon>
        <taxon>Bacilli</taxon>
        <taxon>Bacillales</taxon>
        <taxon>Paenibacillaceae</taxon>
        <taxon>Paenibacillus</taxon>
    </lineage>
</organism>
<reference evidence="2 3" key="1">
    <citation type="journal article" date="2009" name="Int. J. Syst. Evol. Microbiol.">
        <title>Paenibacillus contaminans sp. nov., isolated from a contaminated laboratory plate.</title>
        <authorList>
            <person name="Chou J.H."/>
            <person name="Lee J.H."/>
            <person name="Lin M.C."/>
            <person name="Chang P.S."/>
            <person name="Arun A.B."/>
            <person name="Young C.C."/>
            <person name="Chen W.M."/>
        </authorList>
    </citation>
    <scope>NUCLEOTIDE SEQUENCE [LARGE SCALE GENOMIC DNA]</scope>
    <source>
        <strain evidence="2 3">CKOBP-6</strain>
    </source>
</reference>
<gene>
    <name evidence="2" type="ORF">DQG23_28635</name>
</gene>
<dbReference type="EMBL" id="QMFB01000021">
    <property type="protein sequence ID" value="RAV16388.1"/>
    <property type="molecule type" value="Genomic_DNA"/>
</dbReference>
<evidence type="ECO:0000313" key="3">
    <source>
        <dbReference type="Proteomes" id="UP000250369"/>
    </source>
</evidence>
<feature type="signal peptide" evidence="1">
    <location>
        <begin position="1"/>
        <end position="28"/>
    </location>
</feature>
<evidence type="ECO:0000313" key="2">
    <source>
        <dbReference type="EMBL" id="RAV16388.1"/>
    </source>
</evidence>
<keyword evidence="1" id="KW-0732">Signal</keyword>
<dbReference type="RefSeq" id="WP_113034467.1">
    <property type="nucleotide sequence ID" value="NZ_QMFB01000021.1"/>
</dbReference>
<protein>
    <submittedName>
        <fullName evidence="2">Uncharacterized protein</fullName>
    </submittedName>
</protein>
<name>A0A329M9E1_9BACL</name>
<keyword evidence="3" id="KW-1185">Reference proteome</keyword>
<evidence type="ECO:0000256" key="1">
    <source>
        <dbReference type="SAM" id="SignalP"/>
    </source>
</evidence>
<sequence length="251" mass="26178">MKHKQFVKNIALSALMVSAIAVPAAANAESGTKQANHQTASQEAPTATITLKAIPSVAAVQLADPLKLAKEYAPDTVTDWEQTLEKYNALAGRGFTFATLEEGTASLVPAGDAPIEFKKSILASAETVQTLPEQGVDGNRNIRFSLTAKSAEPIAGGSGNVTLPKSDSAGQVSAVIAVSQDDPKGNASLQTVSEGKIVTLEASPVADSFIEGQIALHEAVQSKDAEAIKKSLAELLKLYKAQIEKLEQAAE</sequence>
<dbReference type="Proteomes" id="UP000250369">
    <property type="component" value="Unassembled WGS sequence"/>
</dbReference>
<feature type="chain" id="PRO_5016250355" evidence="1">
    <location>
        <begin position="29"/>
        <end position="251"/>
    </location>
</feature>
<dbReference type="OrthoDB" id="2625511at2"/>
<comment type="caution">
    <text evidence="2">The sequence shown here is derived from an EMBL/GenBank/DDBJ whole genome shotgun (WGS) entry which is preliminary data.</text>
</comment>
<proteinExistence type="predicted"/>
<dbReference type="AlphaFoldDB" id="A0A329M9E1"/>
<accession>A0A329M9E1</accession>